<protein>
    <submittedName>
        <fullName evidence="3">Uncharacterized protein</fullName>
    </submittedName>
</protein>
<evidence type="ECO:0000313" key="3">
    <source>
        <dbReference type="EMBL" id="KAL1005305.1"/>
    </source>
</evidence>
<proteinExistence type="predicted"/>
<gene>
    <name evidence="3" type="ORF">UPYG_G00057420</name>
</gene>
<keyword evidence="4" id="KW-1185">Reference proteome</keyword>
<keyword evidence="2" id="KW-0732">Signal</keyword>
<feature type="compositionally biased region" description="Polar residues" evidence="1">
    <location>
        <begin position="140"/>
        <end position="149"/>
    </location>
</feature>
<accession>A0ABD0XNM4</accession>
<dbReference type="Proteomes" id="UP001557470">
    <property type="component" value="Unassembled WGS sequence"/>
</dbReference>
<name>A0ABD0XNM4_UMBPY</name>
<dbReference type="AlphaFoldDB" id="A0ABD0XNM4"/>
<organism evidence="3 4">
    <name type="scientific">Umbra pygmaea</name>
    <name type="common">Eastern mudminnow</name>
    <dbReference type="NCBI Taxonomy" id="75934"/>
    <lineage>
        <taxon>Eukaryota</taxon>
        <taxon>Metazoa</taxon>
        <taxon>Chordata</taxon>
        <taxon>Craniata</taxon>
        <taxon>Vertebrata</taxon>
        <taxon>Euteleostomi</taxon>
        <taxon>Actinopterygii</taxon>
        <taxon>Neopterygii</taxon>
        <taxon>Teleostei</taxon>
        <taxon>Protacanthopterygii</taxon>
        <taxon>Esociformes</taxon>
        <taxon>Umbridae</taxon>
        <taxon>Umbra</taxon>
    </lineage>
</organism>
<evidence type="ECO:0000313" key="4">
    <source>
        <dbReference type="Proteomes" id="UP001557470"/>
    </source>
</evidence>
<feature type="region of interest" description="Disordered" evidence="1">
    <location>
        <begin position="117"/>
        <end position="193"/>
    </location>
</feature>
<dbReference type="EMBL" id="JAGEUA010000002">
    <property type="protein sequence ID" value="KAL1005305.1"/>
    <property type="molecule type" value="Genomic_DNA"/>
</dbReference>
<reference evidence="3 4" key="1">
    <citation type="submission" date="2024-06" db="EMBL/GenBank/DDBJ databases">
        <authorList>
            <person name="Pan Q."/>
            <person name="Wen M."/>
            <person name="Jouanno E."/>
            <person name="Zahm M."/>
            <person name="Klopp C."/>
            <person name="Cabau C."/>
            <person name="Louis A."/>
            <person name="Berthelot C."/>
            <person name="Parey E."/>
            <person name="Roest Crollius H."/>
            <person name="Montfort J."/>
            <person name="Robinson-Rechavi M."/>
            <person name="Bouchez O."/>
            <person name="Lampietro C."/>
            <person name="Lopez Roques C."/>
            <person name="Donnadieu C."/>
            <person name="Postlethwait J."/>
            <person name="Bobe J."/>
            <person name="Verreycken H."/>
            <person name="Guiguen Y."/>
        </authorList>
    </citation>
    <scope>NUCLEOTIDE SEQUENCE [LARGE SCALE GENOMIC DNA]</scope>
    <source>
        <strain evidence="3">Up_M1</strain>
        <tissue evidence="3">Testis</tissue>
    </source>
</reference>
<comment type="caution">
    <text evidence="3">The sequence shown here is derived from an EMBL/GenBank/DDBJ whole genome shotgun (WGS) entry which is preliminary data.</text>
</comment>
<feature type="chain" id="PRO_5044844069" evidence="2">
    <location>
        <begin position="16"/>
        <end position="193"/>
    </location>
</feature>
<feature type="signal peptide" evidence="2">
    <location>
        <begin position="1"/>
        <end position="15"/>
    </location>
</feature>
<sequence>MRQQILMFLFIVTTGQEVDWNLMEHKRPWTGGSSDQRSTSFNHKRTLGNETRTNLTTARGEGRQRGSIPLSETFVADSEVGQSPGFNSTLQGWLVYSSTQEGLAVAGQHDREVSLFPEEEPDNGADMSGRPQPAEPASKAISSLIQPSRGSRAAWVDPEPTQGHSGWADGAEQGPSVEEHPKRNSTAGVKGHS</sequence>
<evidence type="ECO:0000256" key="1">
    <source>
        <dbReference type="SAM" id="MobiDB-lite"/>
    </source>
</evidence>
<evidence type="ECO:0000256" key="2">
    <source>
        <dbReference type="SAM" id="SignalP"/>
    </source>
</evidence>